<evidence type="ECO:0000259" key="2">
    <source>
        <dbReference type="Pfam" id="PF13185"/>
    </source>
</evidence>
<dbReference type="PANTHER" id="PTHR21021">
    <property type="entry name" value="GAF/PUTATIVE CYTOSKELETAL PROTEIN"/>
    <property type="match status" value="1"/>
</dbReference>
<dbReference type="RefSeq" id="WP_097126205.1">
    <property type="nucleotide sequence ID" value="NZ_OCNH01000002.1"/>
</dbReference>
<dbReference type="InterPro" id="IPR029016">
    <property type="entry name" value="GAF-like_dom_sf"/>
</dbReference>
<gene>
    <name evidence="3" type="ORF">SAMN06269250_2558</name>
</gene>
<dbReference type="PANTHER" id="PTHR21021:SF15">
    <property type="entry name" value="FREE METHIONINE-R-SULFOXIDE REDUCTASE"/>
    <property type="match status" value="1"/>
</dbReference>
<reference evidence="4" key="1">
    <citation type="submission" date="2017-09" db="EMBL/GenBank/DDBJ databases">
        <authorList>
            <person name="Varghese N."/>
            <person name="Submissions S."/>
        </authorList>
    </citation>
    <scope>NUCLEOTIDE SEQUENCE [LARGE SCALE GENOMIC DNA]</scope>
    <source>
        <strain evidence="4">DSM 29961</strain>
    </source>
</reference>
<dbReference type="OrthoDB" id="9796252at2"/>
<evidence type="ECO:0000313" key="4">
    <source>
        <dbReference type="Proteomes" id="UP000219452"/>
    </source>
</evidence>
<dbReference type="EMBL" id="OCNH01000002">
    <property type="protein sequence ID" value="SOD88219.1"/>
    <property type="molecule type" value="Genomic_DNA"/>
</dbReference>
<dbReference type="SUPFAM" id="SSF55781">
    <property type="entry name" value="GAF domain-like"/>
    <property type="match status" value="1"/>
</dbReference>
<dbReference type="InterPro" id="IPR051330">
    <property type="entry name" value="Phosphatase_reg/MetRdx"/>
</dbReference>
<name>A0A286FZ54_9BACT</name>
<evidence type="ECO:0000313" key="3">
    <source>
        <dbReference type="EMBL" id="SOD88219.1"/>
    </source>
</evidence>
<keyword evidence="4" id="KW-1185">Reference proteome</keyword>
<dbReference type="FunFam" id="3.30.450.40:FF:000008">
    <property type="entry name" value="GAF domain-containing proteins"/>
    <property type="match status" value="1"/>
</dbReference>
<dbReference type="Proteomes" id="UP000219452">
    <property type="component" value="Unassembled WGS sequence"/>
</dbReference>
<sequence>MAETLILPQTSDRQAVYDSLIPQIAALVDGEPDLIANLANIAAALKEAFGFFWVGFYLKKDNQLVLGPFQGPIACTRIAFDKGVCGAAYTRQETILVPDVDQFPGHIACSSASKSEVVVPVFDRDGNVTMVLDVDSDQLNDFSEVDAKELEKIAGLIMTF</sequence>
<protein>
    <submittedName>
        <fullName evidence="3">GAF domain-containing protein</fullName>
    </submittedName>
</protein>
<proteinExistence type="inferred from homology"/>
<evidence type="ECO:0000256" key="1">
    <source>
        <dbReference type="ARBA" id="ARBA00038454"/>
    </source>
</evidence>
<dbReference type="Gene3D" id="3.30.450.40">
    <property type="match status" value="1"/>
</dbReference>
<feature type="domain" description="GAF" evidence="2">
    <location>
        <begin position="40"/>
        <end position="157"/>
    </location>
</feature>
<dbReference type="GO" id="GO:0005829">
    <property type="term" value="C:cytosol"/>
    <property type="evidence" value="ECO:0007669"/>
    <property type="project" value="TreeGrafter"/>
</dbReference>
<organism evidence="3 4">
    <name type="scientific">Spirosoma fluviale</name>
    <dbReference type="NCBI Taxonomy" id="1597977"/>
    <lineage>
        <taxon>Bacteria</taxon>
        <taxon>Pseudomonadati</taxon>
        <taxon>Bacteroidota</taxon>
        <taxon>Cytophagia</taxon>
        <taxon>Cytophagales</taxon>
        <taxon>Cytophagaceae</taxon>
        <taxon>Spirosoma</taxon>
    </lineage>
</organism>
<dbReference type="InterPro" id="IPR003018">
    <property type="entry name" value="GAF"/>
</dbReference>
<dbReference type="AlphaFoldDB" id="A0A286FZ54"/>
<dbReference type="GO" id="GO:0033745">
    <property type="term" value="F:L-methionine-(R)-S-oxide reductase activity"/>
    <property type="evidence" value="ECO:0007669"/>
    <property type="project" value="TreeGrafter"/>
</dbReference>
<comment type="similarity">
    <text evidence="1">Belongs to the free Met sulfoxide reductase family.</text>
</comment>
<dbReference type="Pfam" id="PF13185">
    <property type="entry name" value="GAF_2"/>
    <property type="match status" value="1"/>
</dbReference>
<accession>A0A286FZ54</accession>